<keyword evidence="2" id="KW-1185">Reference proteome</keyword>
<protein>
    <recommendedName>
        <fullName evidence="3">DUF2259 domain-containing protein</fullName>
    </recommendedName>
</protein>
<gene>
    <name evidence="1" type="ORF">BQ8482_110612</name>
</gene>
<dbReference type="EMBL" id="FUIG01000013">
    <property type="protein sequence ID" value="SJM28682.1"/>
    <property type="molecule type" value="Genomic_DNA"/>
</dbReference>
<proteinExistence type="predicted"/>
<evidence type="ECO:0008006" key="3">
    <source>
        <dbReference type="Google" id="ProtNLM"/>
    </source>
</evidence>
<evidence type="ECO:0000313" key="2">
    <source>
        <dbReference type="Proteomes" id="UP000245698"/>
    </source>
</evidence>
<dbReference type="InterPro" id="IPR018725">
    <property type="entry name" value="DUF2259_secreted"/>
</dbReference>
<dbReference type="Pfam" id="PF10016">
    <property type="entry name" value="DUF2259"/>
    <property type="match status" value="1"/>
</dbReference>
<organism evidence="1 2">
    <name type="scientific">Mesorhizobium delmotii</name>
    <dbReference type="NCBI Taxonomy" id="1631247"/>
    <lineage>
        <taxon>Bacteria</taxon>
        <taxon>Pseudomonadati</taxon>
        <taxon>Pseudomonadota</taxon>
        <taxon>Alphaproteobacteria</taxon>
        <taxon>Hyphomicrobiales</taxon>
        <taxon>Phyllobacteriaceae</taxon>
        <taxon>Mesorhizobium</taxon>
    </lineage>
</organism>
<dbReference type="Proteomes" id="UP000245698">
    <property type="component" value="Unassembled WGS sequence"/>
</dbReference>
<reference evidence="2" key="1">
    <citation type="submission" date="2016-12" db="EMBL/GenBank/DDBJ databases">
        <authorList>
            <person name="Brunel B."/>
        </authorList>
    </citation>
    <scope>NUCLEOTIDE SEQUENCE [LARGE SCALE GENOMIC DNA]</scope>
</reference>
<dbReference type="AlphaFoldDB" id="A0A2P9AC04"/>
<name>A0A2P9AC04_9HYPH</name>
<accession>A0A2P9AC04</accession>
<evidence type="ECO:0000313" key="1">
    <source>
        <dbReference type="EMBL" id="SJM28682.1"/>
    </source>
</evidence>
<sequence length="54" mass="5975">MPGSRHCPTSYSLSESYAFTPDGKPAVLAVLVQRFSQGFEGRDRRFIAVTGQVR</sequence>